<dbReference type="Gene3D" id="3.40.50.300">
    <property type="entry name" value="P-loop containing nucleotide triphosphate hydrolases"/>
    <property type="match status" value="1"/>
</dbReference>
<accession>A0AA39ZRE0</accession>
<dbReference type="GeneID" id="85326536"/>
<dbReference type="RefSeq" id="XP_060289793.1">
    <property type="nucleotide sequence ID" value="XM_060443266.1"/>
</dbReference>
<evidence type="ECO:0000259" key="2">
    <source>
        <dbReference type="Pfam" id="PF24883"/>
    </source>
</evidence>
<evidence type="ECO:0000313" key="5">
    <source>
        <dbReference type="Proteomes" id="UP001172101"/>
    </source>
</evidence>
<dbReference type="InterPro" id="IPR056884">
    <property type="entry name" value="NPHP3-like_N"/>
</dbReference>
<dbReference type="InterPro" id="IPR056693">
    <property type="entry name" value="DUF7791"/>
</dbReference>
<comment type="caution">
    <text evidence="4">The sequence shown here is derived from an EMBL/GenBank/DDBJ whole genome shotgun (WGS) entry which is preliminary data.</text>
</comment>
<evidence type="ECO:0000313" key="4">
    <source>
        <dbReference type="EMBL" id="KAK0702129.1"/>
    </source>
</evidence>
<evidence type="ECO:0000256" key="1">
    <source>
        <dbReference type="ARBA" id="ARBA00022737"/>
    </source>
</evidence>
<sequence>MEPLATLSVACNVMQVISFGLEAVSLCKRVYERGHPEPELASHSSSLHELATALYHELGSCQKMAAGWKKDDKALLAIATRCADAANALREEADFLAPRDPKQLGHVIKAAAKTIWRKRRLERLEKELSRSQGVMETYLLASICTRAEALASQDAKGFAILGSAMQDLVHRYAKGSAALSGNIREEADKVRSHVSAEARRTRLDLASASAEVRHHLSQQLQQLHIEDERESRRARILSSLKYGAMNDRTNTITEKHPDTFQWIFQGDSVGSEEHGVRPTARWSHLPTWLESDEKLYWISGKPGSGKSTLVKFLVSSEDTQVGLKKWRPGARILSHFFWAPGTNIQRNVKGMLCSLLYQSLWRAASPREELAIGDPTRENEDNIDDLVQRFPNLLGKDSVSDWSEAELKEVIFSHLHSAGPRCIVLDGLDEVSQKDGPFKLLRLIDELRAVSGVKLCVASRPEHILRSHLEKHPHLLMQDLTEPDIRKYVTTYLEEVGVPVPSQYQHSIIDDIVRGAEGVFLWVVLVLNSLQRGLHNGDSWAELEKRLHLMPTDLSRLYSDMWSRLNEDEAIYRRTAALQLFLTLRFKEHGAFAFVAGKQLSVLQLTIASELSIQFDSDILPSPAELAGKCERTLRDLETSCAGLLTVSPRSRKIDLNRSDWWGPICQETSHGRLIQYLDCGVQFIHRTAYDFLMEDGGFIRRDCELDEDGLFLRLFRGWLLECQIFFSLAPWMRKHSLITTLQCITSLPEPDQLLETVASMLKAKSIPHTVAEDVLQLTIKIYESAPLISGPPARFNRRQPAFLAIVCAYGHFELLMTQDFVMQQLLISSSECLFFLLEDLCDIDKDDNDAYSHRCWLIRTTLDQIRTRTESPSISTRVTVDAAEAVRAAGIRFVHNAFLRHDINEEMEPSSKALVDSMRTIHAFICSGLHIDTTLCLRLFVVDMSALNEKPAPGIASPRFGVIDTFFSMPPHQQPEDQSFGLTIRTDLATVVELMTHRNADLLVGLPEDLPLLPPHYGLPISPAVTASIVAVSLLEPHLVSHHLMPIPSYRRLKETDVDRKFVDVIEMRPTFCVPSVAAQTNAEVLVEIALDWMRSPCHQPQQEADMREARRLISLILEQSPQSETWEGLNMGFDIASFATVHWTHIWWKEPSRFNAFISRLEQSECTTRSNYYSYYH</sequence>
<dbReference type="InterPro" id="IPR027417">
    <property type="entry name" value="P-loop_NTPase"/>
</dbReference>
<dbReference type="SUPFAM" id="SSF52540">
    <property type="entry name" value="P-loop containing nucleoside triphosphate hydrolases"/>
    <property type="match status" value="1"/>
</dbReference>
<dbReference type="PANTHER" id="PTHR10039:SF5">
    <property type="entry name" value="NACHT DOMAIN-CONTAINING PROTEIN"/>
    <property type="match status" value="1"/>
</dbReference>
<proteinExistence type="predicted"/>
<dbReference type="PANTHER" id="PTHR10039">
    <property type="entry name" value="AMELOGENIN"/>
    <property type="match status" value="1"/>
</dbReference>
<keyword evidence="1" id="KW-0677">Repeat</keyword>
<feature type="domain" description="Nephrocystin 3-like N-terminal" evidence="2">
    <location>
        <begin position="287"/>
        <end position="460"/>
    </location>
</feature>
<organism evidence="4 5">
    <name type="scientific">Lasiosphaeria miniovina</name>
    <dbReference type="NCBI Taxonomy" id="1954250"/>
    <lineage>
        <taxon>Eukaryota</taxon>
        <taxon>Fungi</taxon>
        <taxon>Dikarya</taxon>
        <taxon>Ascomycota</taxon>
        <taxon>Pezizomycotina</taxon>
        <taxon>Sordariomycetes</taxon>
        <taxon>Sordariomycetidae</taxon>
        <taxon>Sordariales</taxon>
        <taxon>Lasiosphaeriaceae</taxon>
        <taxon>Lasiosphaeria</taxon>
    </lineage>
</organism>
<keyword evidence="5" id="KW-1185">Reference proteome</keyword>
<evidence type="ECO:0000259" key="3">
    <source>
        <dbReference type="Pfam" id="PF25053"/>
    </source>
</evidence>
<dbReference type="Pfam" id="PF25053">
    <property type="entry name" value="DUF7791"/>
    <property type="match status" value="1"/>
</dbReference>
<gene>
    <name evidence="4" type="ORF">B0T26DRAFT_735967</name>
</gene>
<dbReference type="Proteomes" id="UP001172101">
    <property type="component" value="Unassembled WGS sequence"/>
</dbReference>
<reference evidence="4" key="1">
    <citation type="submission" date="2023-06" db="EMBL/GenBank/DDBJ databases">
        <title>Genome-scale phylogeny and comparative genomics of the fungal order Sordariales.</title>
        <authorList>
            <consortium name="Lawrence Berkeley National Laboratory"/>
            <person name="Hensen N."/>
            <person name="Bonometti L."/>
            <person name="Westerberg I."/>
            <person name="Brannstrom I.O."/>
            <person name="Guillou S."/>
            <person name="Cros-Aarteil S."/>
            <person name="Calhoun S."/>
            <person name="Haridas S."/>
            <person name="Kuo A."/>
            <person name="Mondo S."/>
            <person name="Pangilinan J."/>
            <person name="Riley R."/>
            <person name="LaButti K."/>
            <person name="Andreopoulos B."/>
            <person name="Lipzen A."/>
            <person name="Chen C."/>
            <person name="Yanf M."/>
            <person name="Daum C."/>
            <person name="Ng V."/>
            <person name="Clum A."/>
            <person name="Steindorff A."/>
            <person name="Ohm R."/>
            <person name="Martin F."/>
            <person name="Silar P."/>
            <person name="Natvig D."/>
            <person name="Lalanne C."/>
            <person name="Gautier V."/>
            <person name="Ament-velasquez S.L."/>
            <person name="Kruys A."/>
            <person name="Hutchinson M.I."/>
            <person name="Powell A.J."/>
            <person name="Barry K."/>
            <person name="Miller A.N."/>
            <person name="Grigoriev I.V."/>
            <person name="Debuchy R."/>
            <person name="Gladieux P."/>
            <person name="Thoren M.H."/>
            <person name="Johannesson H."/>
        </authorList>
    </citation>
    <scope>NUCLEOTIDE SEQUENCE</scope>
    <source>
        <strain evidence="4">SMH2392-1A</strain>
    </source>
</reference>
<dbReference type="Pfam" id="PF24883">
    <property type="entry name" value="NPHP3_N"/>
    <property type="match status" value="1"/>
</dbReference>
<name>A0AA39ZRE0_9PEZI</name>
<evidence type="ECO:0008006" key="6">
    <source>
        <dbReference type="Google" id="ProtNLM"/>
    </source>
</evidence>
<protein>
    <recommendedName>
        <fullName evidence="6">NACHT domain-containing protein</fullName>
    </recommendedName>
</protein>
<feature type="domain" description="DUF7791" evidence="3">
    <location>
        <begin position="570"/>
        <end position="696"/>
    </location>
</feature>
<dbReference type="AlphaFoldDB" id="A0AA39ZRE0"/>
<dbReference type="EMBL" id="JAUIRO010000009">
    <property type="protein sequence ID" value="KAK0702129.1"/>
    <property type="molecule type" value="Genomic_DNA"/>
</dbReference>